<evidence type="ECO:0000313" key="1">
    <source>
        <dbReference type="EMBL" id="CAH2396843.1"/>
    </source>
</evidence>
<dbReference type="EMBL" id="CAKXZT010000057">
    <property type="protein sequence ID" value="CAH2396843.1"/>
    <property type="molecule type" value="Genomic_DNA"/>
</dbReference>
<proteinExistence type="predicted"/>
<accession>A0ABM9DJS0</accession>
<comment type="caution">
    <text evidence="1">The sequence shown here is derived from an EMBL/GenBank/DDBJ whole genome shotgun (WGS) entry which is preliminary data.</text>
</comment>
<dbReference type="Proteomes" id="UP001153050">
    <property type="component" value="Unassembled WGS sequence"/>
</dbReference>
<evidence type="ECO:0000313" key="2">
    <source>
        <dbReference type="Proteomes" id="UP001153050"/>
    </source>
</evidence>
<reference evidence="1 2" key="1">
    <citation type="submission" date="2022-03" db="EMBL/GenBank/DDBJ databases">
        <authorList>
            <person name="Brunel B."/>
        </authorList>
    </citation>
    <scope>NUCLEOTIDE SEQUENCE [LARGE SCALE GENOMIC DNA]</scope>
    <source>
        <strain evidence="1">STM5069sample</strain>
    </source>
</reference>
<name>A0ABM9DJS0_9HYPH</name>
<protein>
    <submittedName>
        <fullName evidence="1">Uncharacterized protein</fullName>
    </submittedName>
</protein>
<organism evidence="1 2">
    <name type="scientific">Mesorhizobium escarrei</name>
    <dbReference type="NCBI Taxonomy" id="666018"/>
    <lineage>
        <taxon>Bacteria</taxon>
        <taxon>Pseudomonadati</taxon>
        <taxon>Pseudomonadota</taxon>
        <taxon>Alphaproteobacteria</taxon>
        <taxon>Hyphomicrobiales</taxon>
        <taxon>Phyllobacteriaceae</taxon>
        <taxon>Mesorhizobium</taxon>
    </lineage>
</organism>
<sequence length="115" mass="13004">MLPPPDLGGGVGVVYGSFGFAIKVSSVDEKYQSTHINAQSLNRFHARDRKRRKQGILRWESFVCKHFTHKTRSDRAKLNLSTVLCWDKPPVIREGIAPNHALPGPQLNRATSRRQ</sequence>
<keyword evidence="2" id="KW-1185">Reference proteome</keyword>
<gene>
    <name evidence="1" type="ORF">MES5069_150054</name>
</gene>